<dbReference type="EMBL" id="CAQJ01000069">
    <property type="protein sequence ID" value="CCQ91341.1"/>
    <property type="molecule type" value="Genomic_DNA"/>
</dbReference>
<feature type="chain" id="PRO_5004020197" description="Rhamnogalacturonan lyase domain-containing protein" evidence="1">
    <location>
        <begin position="26"/>
        <end position="270"/>
    </location>
</feature>
<keyword evidence="3" id="KW-1185">Reference proteome</keyword>
<dbReference type="InterPro" id="IPR013784">
    <property type="entry name" value="Carb-bd-like_fold"/>
</dbReference>
<feature type="signal peptide" evidence="1">
    <location>
        <begin position="1"/>
        <end position="25"/>
    </location>
</feature>
<sequence>MIKKSLFQILAVLAVLALTASLSMAKKGKYEEGSVSNGGSISGVINFKGTVPDPIMEDLNKGKNVEFCATHPNTQDGNIRPRQKVVVSGGKLKDTVVFIEDISKGKAWPGPINFDFAKCDIEPKVTVVRRPPRGVREGLVMVTNQDPDILHNPHGYSVMGARRKTLFNKPLPSKGDIADVTKNLMRMRPGKDQHFFLQCDQHNFMEADARVVWNPYYTVSGADGSFKIDQIPAGKYKVTAWHPYVGEVTQEVTVSGGADAKADFTLEKKK</sequence>
<comment type="caution">
    <text evidence="2">The sequence shown here is derived from an EMBL/GenBank/DDBJ whole genome shotgun (WGS) entry which is preliminary data.</text>
</comment>
<proteinExistence type="predicted"/>
<dbReference type="Pfam" id="PF13620">
    <property type="entry name" value="CarboxypepD_reg"/>
    <property type="match status" value="1"/>
</dbReference>
<dbReference type="SUPFAM" id="SSF49452">
    <property type="entry name" value="Starch-binding domain-like"/>
    <property type="match status" value="1"/>
</dbReference>
<dbReference type="Gene3D" id="2.60.40.1120">
    <property type="entry name" value="Carboxypeptidase-like, regulatory domain"/>
    <property type="match status" value="1"/>
</dbReference>
<protein>
    <recommendedName>
        <fullName evidence="4">Rhamnogalacturonan lyase domain-containing protein</fullName>
    </recommendedName>
</protein>
<reference evidence="2 3" key="1">
    <citation type="journal article" date="2013" name="Front. Microbiol.">
        <title>The genome of Nitrospina gracilis illuminates the metabolism and evolution of the major marine nitrite oxidizer.</title>
        <authorList>
            <person name="Luecker S."/>
            <person name="Nowka B."/>
            <person name="Rattei T."/>
            <person name="Spieck E."/>
            <person name="and Daims H."/>
        </authorList>
    </citation>
    <scope>NUCLEOTIDE SEQUENCE [LARGE SCALE GENOMIC DNA]</scope>
    <source>
        <strain evidence="2 3">3/211</strain>
    </source>
</reference>
<dbReference type="RefSeq" id="WP_005009901.1">
    <property type="nucleotide sequence ID" value="NZ_HG422173.1"/>
</dbReference>
<gene>
    <name evidence="2" type="ORF">NITGR_620038</name>
</gene>
<evidence type="ECO:0000256" key="1">
    <source>
        <dbReference type="SAM" id="SignalP"/>
    </source>
</evidence>
<keyword evidence="1" id="KW-0732">Signal</keyword>
<dbReference type="AlphaFoldDB" id="M1Z0T9"/>
<dbReference type="Proteomes" id="UP000011704">
    <property type="component" value="Unassembled WGS sequence"/>
</dbReference>
<dbReference type="GO" id="GO:0030246">
    <property type="term" value="F:carbohydrate binding"/>
    <property type="evidence" value="ECO:0007669"/>
    <property type="project" value="InterPro"/>
</dbReference>
<dbReference type="InParanoid" id="M1Z0T9"/>
<accession>M1Z0T9</accession>
<evidence type="ECO:0000313" key="3">
    <source>
        <dbReference type="Proteomes" id="UP000011704"/>
    </source>
</evidence>
<evidence type="ECO:0000313" key="2">
    <source>
        <dbReference type="EMBL" id="CCQ91341.1"/>
    </source>
</evidence>
<name>M1Z0T9_NITG3</name>
<dbReference type="STRING" id="1266370.NITGR_620038"/>
<dbReference type="HOGENOM" id="CLU_077411_1_0_0"/>
<organism evidence="2 3">
    <name type="scientific">Nitrospina gracilis (strain 3/211)</name>
    <dbReference type="NCBI Taxonomy" id="1266370"/>
    <lineage>
        <taxon>Bacteria</taxon>
        <taxon>Pseudomonadati</taxon>
        <taxon>Nitrospinota/Tectimicrobiota group</taxon>
        <taxon>Nitrospinota</taxon>
        <taxon>Nitrospinia</taxon>
        <taxon>Nitrospinales</taxon>
        <taxon>Nitrospinaceae</taxon>
        <taxon>Nitrospina</taxon>
    </lineage>
</organism>
<evidence type="ECO:0008006" key="4">
    <source>
        <dbReference type="Google" id="ProtNLM"/>
    </source>
</evidence>